<keyword evidence="6 8" id="KW-0443">Lipid metabolism</keyword>
<keyword evidence="7 8" id="KW-0012">Acyltransferase</keyword>
<dbReference type="InterPro" id="IPR018357">
    <property type="entry name" value="Hexapep_transf_CS"/>
</dbReference>
<dbReference type="EC" id="2.3.1.129" evidence="8"/>
<dbReference type="InterPro" id="IPR001451">
    <property type="entry name" value="Hexapep"/>
</dbReference>
<dbReference type="STRING" id="324925.Ppha_0334"/>
<dbReference type="EMBL" id="CP001110">
    <property type="protein sequence ID" value="ACF42667.1"/>
    <property type="molecule type" value="Genomic_DNA"/>
</dbReference>
<sequence>MQSTIHPTAVIGQSAILGEGVTVGPFTVIEDDVEIGDGTIIWPHVHIASGARIGCDCKIHSGAVLANEPQDLKFSGEKTLLYVGDRTVIRECVTLNRGTKASGKTVIGSDNLFMAYSHVGHDCVIGNHVVVANCVPFGGHCVVGDYVVIGGLAAVHQFVRIGRFSMLGGLSRITLDVPPFIMASGNETFRYEGLNAIGLKRRGFTSEKITLIKDAYRILFQSGLLLANGLEKVKSELPQEPEILEILDFFASGVHGRKFVKPFKN</sequence>
<dbReference type="PIRSF" id="PIRSF000456">
    <property type="entry name" value="UDP-GlcNAc_acltr"/>
    <property type="match status" value="1"/>
</dbReference>
<dbReference type="PROSITE" id="PS00101">
    <property type="entry name" value="HEXAPEP_TRANSFERASES"/>
    <property type="match status" value="1"/>
</dbReference>
<keyword evidence="5 8" id="KW-0677">Repeat</keyword>
<evidence type="ECO:0000313" key="10">
    <source>
        <dbReference type="EMBL" id="ACF42667.1"/>
    </source>
</evidence>
<evidence type="ECO:0000256" key="2">
    <source>
        <dbReference type="ARBA" id="ARBA00022516"/>
    </source>
</evidence>
<keyword evidence="4 8" id="KW-0808">Transferase</keyword>
<organism evidence="10 11">
    <name type="scientific">Pelodictyon phaeoclathratiforme (strain DSM 5477 / BU-1)</name>
    <dbReference type="NCBI Taxonomy" id="324925"/>
    <lineage>
        <taxon>Bacteria</taxon>
        <taxon>Pseudomonadati</taxon>
        <taxon>Chlorobiota</taxon>
        <taxon>Chlorobiia</taxon>
        <taxon>Chlorobiales</taxon>
        <taxon>Chlorobiaceae</taxon>
        <taxon>Chlorobium/Pelodictyon group</taxon>
        <taxon>Pelodictyon</taxon>
    </lineage>
</organism>
<evidence type="ECO:0000256" key="3">
    <source>
        <dbReference type="ARBA" id="ARBA00022556"/>
    </source>
</evidence>
<keyword evidence="11" id="KW-1185">Reference proteome</keyword>
<dbReference type="AlphaFoldDB" id="B4SC87"/>
<evidence type="ECO:0000313" key="11">
    <source>
        <dbReference type="Proteomes" id="UP000002724"/>
    </source>
</evidence>
<gene>
    <name evidence="8" type="primary">lpxA</name>
    <name evidence="10" type="ordered locus">Ppha_0334</name>
</gene>
<dbReference type="GO" id="GO:0016020">
    <property type="term" value="C:membrane"/>
    <property type="evidence" value="ECO:0007669"/>
    <property type="project" value="GOC"/>
</dbReference>
<dbReference type="HAMAP" id="MF_00387">
    <property type="entry name" value="LpxA"/>
    <property type="match status" value="1"/>
</dbReference>
<keyword evidence="3 8" id="KW-0441">Lipid A biosynthesis</keyword>
<dbReference type="UniPathway" id="UPA00359">
    <property type="reaction ID" value="UER00477"/>
</dbReference>
<dbReference type="eggNOG" id="COG1043">
    <property type="taxonomic scope" value="Bacteria"/>
</dbReference>
<comment type="subunit">
    <text evidence="8">Homotrimer.</text>
</comment>
<dbReference type="PANTHER" id="PTHR43480:SF1">
    <property type="entry name" value="ACYL-[ACYL-CARRIER-PROTEIN]--UDP-N-ACETYLGLUCOSAMINE O-ACYLTRANSFERASE, MITOCHONDRIAL-RELATED"/>
    <property type="match status" value="1"/>
</dbReference>
<dbReference type="NCBIfam" id="NF003657">
    <property type="entry name" value="PRK05289.1"/>
    <property type="match status" value="1"/>
</dbReference>
<reference evidence="10 11" key="1">
    <citation type="submission" date="2008-06" db="EMBL/GenBank/DDBJ databases">
        <title>Complete sequence of Pelodictyon phaeoclathratiforme BU-1.</title>
        <authorList>
            <consortium name="US DOE Joint Genome Institute"/>
            <person name="Lucas S."/>
            <person name="Copeland A."/>
            <person name="Lapidus A."/>
            <person name="Glavina del Rio T."/>
            <person name="Dalin E."/>
            <person name="Tice H."/>
            <person name="Bruce D."/>
            <person name="Goodwin L."/>
            <person name="Pitluck S."/>
            <person name="Schmutz J."/>
            <person name="Larimer F."/>
            <person name="Land M."/>
            <person name="Hauser L."/>
            <person name="Kyrpides N."/>
            <person name="Mikhailova N."/>
            <person name="Liu Z."/>
            <person name="Li T."/>
            <person name="Zhao F."/>
            <person name="Overmann J."/>
            <person name="Bryant D.A."/>
            <person name="Richardson P."/>
        </authorList>
    </citation>
    <scope>NUCLEOTIDE SEQUENCE [LARGE SCALE GENOMIC DNA]</scope>
    <source>
        <strain evidence="11">DSM 5477 / BU-1</strain>
    </source>
</reference>
<dbReference type="GO" id="GO:0005737">
    <property type="term" value="C:cytoplasm"/>
    <property type="evidence" value="ECO:0007669"/>
    <property type="project" value="UniProtKB-SubCell"/>
</dbReference>
<keyword evidence="2 8" id="KW-0444">Lipid biosynthesis</keyword>
<dbReference type="OrthoDB" id="9807278at2"/>
<proteinExistence type="inferred from homology"/>
<dbReference type="Proteomes" id="UP000002724">
    <property type="component" value="Chromosome"/>
</dbReference>
<name>B4SC87_PELPB</name>
<comment type="pathway">
    <text evidence="8">Glycolipid biosynthesis; lipid IV(A) biosynthesis; lipid IV(A) from (3R)-3-hydroxytetradecanoyl-[acyl-carrier-protein] and UDP-N-acetyl-alpha-D-glucosamine: step 1/6.</text>
</comment>
<dbReference type="InterPro" id="IPR010137">
    <property type="entry name" value="Lipid_A_LpxA"/>
</dbReference>
<comment type="similarity">
    <text evidence="8">Belongs to the transferase hexapeptide repeat family. LpxA subfamily.</text>
</comment>
<dbReference type="Gene3D" id="2.160.10.10">
    <property type="entry name" value="Hexapeptide repeat proteins"/>
    <property type="match status" value="1"/>
</dbReference>
<keyword evidence="1 8" id="KW-0963">Cytoplasm</keyword>
<dbReference type="NCBIfam" id="TIGR01852">
    <property type="entry name" value="lipid_A_lpxA"/>
    <property type="match status" value="1"/>
</dbReference>
<feature type="domain" description="UDP N-acetylglucosamine O-acyltransferase C-terminal" evidence="9">
    <location>
        <begin position="176"/>
        <end position="253"/>
    </location>
</feature>
<evidence type="ECO:0000256" key="7">
    <source>
        <dbReference type="ARBA" id="ARBA00023315"/>
    </source>
</evidence>
<evidence type="ECO:0000256" key="4">
    <source>
        <dbReference type="ARBA" id="ARBA00022679"/>
    </source>
</evidence>
<dbReference type="InterPro" id="IPR011004">
    <property type="entry name" value="Trimer_LpxA-like_sf"/>
</dbReference>
<evidence type="ECO:0000256" key="6">
    <source>
        <dbReference type="ARBA" id="ARBA00023098"/>
    </source>
</evidence>
<evidence type="ECO:0000256" key="5">
    <source>
        <dbReference type="ARBA" id="ARBA00022737"/>
    </source>
</evidence>
<dbReference type="InterPro" id="IPR037157">
    <property type="entry name" value="Acetyltransf_C_sf"/>
</dbReference>
<dbReference type="CDD" id="cd03351">
    <property type="entry name" value="LbH_UDP-GlcNAc_AT"/>
    <property type="match status" value="1"/>
</dbReference>
<evidence type="ECO:0000256" key="8">
    <source>
        <dbReference type="HAMAP-Rule" id="MF_00387"/>
    </source>
</evidence>
<dbReference type="GO" id="GO:0009245">
    <property type="term" value="P:lipid A biosynthetic process"/>
    <property type="evidence" value="ECO:0007669"/>
    <property type="project" value="UniProtKB-UniRule"/>
</dbReference>
<dbReference type="InterPro" id="IPR029098">
    <property type="entry name" value="Acetyltransf_C"/>
</dbReference>
<dbReference type="RefSeq" id="WP_012507162.1">
    <property type="nucleotide sequence ID" value="NC_011060.1"/>
</dbReference>
<comment type="function">
    <text evidence="8">Involved in the biosynthesis of lipid A, a phosphorylated glycolipid that anchors the lipopolysaccharide to the outer membrane of the cell.</text>
</comment>
<dbReference type="Pfam" id="PF00132">
    <property type="entry name" value="Hexapep"/>
    <property type="match status" value="2"/>
</dbReference>
<dbReference type="KEGG" id="pph:Ppha_0334"/>
<dbReference type="SUPFAM" id="SSF51161">
    <property type="entry name" value="Trimeric LpxA-like enzymes"/>
    <property type="match status" value="1"/>
</dbReference>
<dbReference type="Gene3D" id="1.20.1180.10">
    <property type="entry name" value="Udp N-acetylglucosamine O-acyltransferase, C-terminal domain"/>
    <property type="match status" value="1"/>
</dbReference>
<accession>B4SC87</accession>
<comment type="catalytic activity">
    <reaction evidence="8">
        <text>a (3R)-hydroxyacyl-[ACP] + UDP-N-acetyl-alpha-D-glucosamine = a UDP-3-O-[(3R)-3-hydroxyacyl]-N-acetyl-alpha-D-glucosamine + holo-[ACP]</text>
        <dbReference type="Rhea" id="RHEA:67812"/>
        <dbReference type="Rhea" id="RHEA-COMP:9685"/>
        <dbReference type="Rhea" id="RHEA-COMP:9945"/>
        <dbReference type="ChEBI" id="CHEBI:57705"/>
        <dbReference type="ChEBI" id="CHEBI:64479"/>
        <dbReference type="ChEBI" id="CHEBI:78827"/>
        <dbReference type="ChEBI" id="CHEBI:173225"/>
        <dbReference type="EC" id="2.3.1.129"/>
    </reaction>
</comment>
<dbReference type="Pfam" id="PF13720">
    <property type="entry name" value="Acetyltransf_11"/>
    <property type="match status" value="1"/>
</dbReference>
<evidence type="ECO:0000256" key="1">
    <source>
        <dbReference type="ARBA" id="ARBA00022490"/>
    </source>
</evidence>
<dbReference type="PANTHER" id="PTHR43480">
    <property type="entry name" value="ACYL-[ACYL-CARRIER-PROTEIN]--UDP-N-ACETYLGLUCOSAMINE O-ACYLTRANSFERASE"/>
    <property type="match status" value="1"/>
</dbReference>
<protein>
    <recommendedName>
        <fullName evidence="8">Acyl-[acyl-carrier-protein]--UDP-N-acetylglucosamine O-acyltransferase</fullName>
        <shortName evidence="8">UDP-N-acetylglucosamine acyltransferase</shortName>
        <ecNumber evidence="8">2.3.1.129</ecNumber>
    </recommendedName>
</protein>
<dbReference type="HOGENOM" id="CLU_061249_0_0_10"/>
<dbReference type="GO" id="GO:0008780">
    <property type="term" value="F:acyl-[acyl-carrier-protein]-UDP-N-acetylglucosamine O-acyltransferase activity"/>
    <property type="evidence" value="ECO:0007669"/>
    <property type="project" value="UniProtKB-UniRule"/>
</dbReference>
<comment type="subcellular location">
    <subcellularLocation>
        <location evidence="8">Cytoplasm</location>
    </subcellularLocation>
</comment>
<evidence type="ECO:0000259" key="9">
    <source>
        <dbReference type="Pfam" id="PF13720"/>
    </source>
</evidence>